<dbReference type="SUPFAM" id="SSF52096">
    <property type="entry name" value="ClpP/crotonase"/>
    <property type="match status" value="1"/>
</dbReference>
<sequence length="189" mass="21597">MFFKKSVKQKVLDLAKFDLDKFLFGDRQLFLYDYVTSESSQRLIKNMIAMDKLNPKTPIILWINSGGGSITDGYAIINAIKYISSPVVTIINGRACSMAALISVHGYKRFITLDSVWMAHDGQAFMCDYFQKLKDRMKFIERLEYINNKILATKTKLSGDEIKQATNGELWLFDEECVVKGIVDEVLKV</sequence>
<dbReference type="PRINTS" id="PR00127">
    <property type="entry name" value="CLPPROTEASEP"/>
</dbReference>
<dbReference type="GO" id="GO:0004176">
    <property type="term" value="F:ATP-dependent peptidase activity"/>
    <property type="evidence" value="ECO:0007669"/>
    <property type="project" value="InterPro"/>
</dbReference>
<name>A0A0F9WAG6_9ZZZZ</name>
<dbReference type="EMBL" id="LAZR01000195">
    <property type="protein sequence ID" value="KKN82731.1"/>
    <property type="molecule type" value="Genomic_DNA"/>
</dbReference>
<dbReference type="GO" id="GO:0006515">
    <property type="term" value="P:protein quality control for misfolded or incompletely synthesized proteins"/>
    <property type="evidence" value="ECO:0007669"/>
    <property type="project" value="TreeGrafter"/>
</dbReference>
<gene>
    <name evidence="2" type="ORF">LCGC14_0305550</name>
</gene>
<proteinExistence type="inferred from homology"/>
<accession>A0A0F9WAG6</accession>
<dbReference type="AlphaFoldDB" id="A0A0F9WAG6"/>
<dbReference type="Gene3D" id="3.90.226.10">
    <property type="entry name" value="2-enoyl-CoA Hydratase, Chain A, domain 1"/>
    <property type="match status" value="1"/>
</dbReference>
<dbReference type="GO" id="GO:0004252">
    <property type="term" value="F:serine-type endopeptidase activity"/>
    <property type="evidence" value="ECO:0007669"/>
    <property type="project" value="InterPro"/>
</dbReference>
<dbReference type="GO" id="GO:0051117">
    <property type="term" value="F:ATPase binding"/>
    <property type="evidence" value="ECO:0007669"/>
    <property type="project" value="TreeGrafter"/>
</dbReference>
<dbReference type="InterPro" id="IPR029045">
    <property type="entry name" value="ClpP/crotonase-like_dom_sf"/>
</dbReference>
<reference evidence="2" key="1">
    <citation type="journal article" date="2015" name="Nature">
        <title>Complex archaea that bridge the gap between prokaryotes and eukaryotes.</title>
        <authorList>
            <person name="Spang A."/>
            <person name="Saw J.H."/>
            <person name="Jorgensen S.L."/>
            <person name="Zaremba-Niedzwiedzka K."/>
            <person name="Martijn J."/>
            <person name="Lind A.E."/>
            <person name="van Eijk R."/>
            <person name="Schleper C."/>
            <person name="Guy L."/>
            <person name="Ettema T.J."/>
        </authorList>
    </citation>
    <scope>NUCLEOTIDE SEQUENCE</scope>
</reference>
<comment type="similarity">
    <text evidence="1">Belongs to the peptidase S14 family.</text>
</comment>
<dbReference type="InterPro" id="IPR001907">
    <property type="entry name" value="ClpP"/>
</dbReference>
<evidence type="ECO:0008006" key="3">
    <source>
        <dbReference type="Google" id="ProtNLM"/>
    </source>
</evidence>
<dbReference type="Pfam" id="PF00574">
    <property type="entry name" value="CLP_protease"/>
    <property type="match status" value="1"/>
</dbReference>
<dbReference type="PANTHER" id="PTHR10381:SF11">
    <property type="entry name" value="ATP-DEPENDENT CLP PROTEASE PROTEOLYTIC SUBUNIT, MITOCHONDRIAL"/>
    <property type="match status" value="1"/>
</dbReference>
<evidence type="ECO:0000256" key="1">
    <source>
        <dbReference type="ARBA" id="ARBA00007039"/>
    </source>
</evidence>
<organism evidence="2">
    <name type="scientific">marine sediment metagenome</name>
    <dbReference type="NCBI Taxonomy" id="412755"/>
    <lineage>
        <taxon>unclassified sequences</taxon>
        <taxon>metagenomes</taxon>
        <taxon>ecological metagenomes</taxon>
    </lineage>
</organism>
<evidence type="ECO:0000313" key="2">
    <source>
        <dbReference type="EMBL" id="KKN82731.1"/>
    </source>
</evidence>
<protein>
    <recommendedName>
        <fullName evidence="3">ATP-dependent Clp protease proteolytic subunit</fullName>
    </recommendedName>
</protein>
<dbReference type="PANTHER" id="PTHR10381">
    <property type="entry name" value="ATP-DEPENDENT CLP PROTEASE PROTEOLYTIC SUBUNIT"/>
    <property type="match status" value="1"/>
</dbReference>
<dbReference type="GO" id="GO:0009368">
    <property type="term" value="C:endopeptidase Clp complex"/>
    <property type="evidence" value="ECO:0007669"/>
    <property type="project" value="TreeGrafter"/>
</dbReference>
<comment type="caution">
    <text evidence="2">The sequence shown here is derived from an EMBL/GenBank/DDBJ whole genome shotgun (WGS) entry which is preliminary data.</text>
</comment>
<dbReference type="InterPro" id="IPR023562">
    <property type="entry name" value="ClpP/TepA"/>
</dbReference>